<evidence type="ECO:0000259" key="6">
    <source>
        <dbReference type="PROSITE" id="PS50931"/>
    </source>
</evidence>
<reference evidence="8" key="1">
    <citation type="journal article" date="2019" name="Int. J. Syst. Evol. Microbiol.">
        <title>The Global Catalogue of Microorganisms (GCM) 10K type strain sequencing project: providing services to taxonomists for standard genome sequencing and annotation.</title>
        <authorList>
            <consortium name="The Broad Institute Genomics Platform"/>
            <consortium name="The Broad Institute Genome Sequencing Center for Infectious Disease"/>
            <person name="Wu L."/>
            <person name="Ma J."/>
        </authorList>
    </citation>
    <scope>NUCLEOTIDE SEQUENCE [LARGE SCALE GENOMIC DNA]</scope>
    <source>
        <strain evidence="8">KCTC 33576</strain>
    </source>
</reference>
<dbReference type="Proteomes" id="UP001597391">
    <property type="component" value="Unassembled WGS sequence"/>
</dbReference>
<evidence type="ECO:0000313" key="7">
    <source>
        <dbReference type="EMBL" id="MFD2840768.1"/>
    </source>
</evidence>
<dbReference type="SUPFAM" id="SSF46785">
    <property type="entry name" value="Winged helix' DNA-binding domain"/>
    <property type="match status" value="1"/>
</dbReference>
<dbReference type="InterPro" id="IPR005119">
    <property type="entry name" value="LysR_subst-bd"/>
</dbReference>
<dbReference type="InterPro" id="IPR000847">
    <property type="entry name" value="LysR_HTH_N"/>
</dbReference>
<dbReference type="InterPro" id="IPR036388">
    <property type="entry name" value="WH-like_DNA-bd_sf"/>
</dbReference>
<dbReference type="Pfam" id="PF03466">
    <property type="entry name" value="LysR_substrate"/>
    <property type="match status" value="1"/>
</dbReference>
<sequence>MKVDLGHLEVLLAVVEEGTFEAAAVVLRVTPSAVSQRIRALEHQAGKVLLQRTKPVTPTDAAIPYLQAARQIKAVVDQTLQPALDPAAPLPSIPLAINADSLDTWVIEALASIRDIATFHLFREDQEHTADLLRSGRVMAGITSQETAVQGCESTRLGVMRYLALGSPDFVAQWFPHGPTSEALAQAPVVEFDRKDNLQRQFMELHGASDARPPTNYIPTNQSFREAILQDLGWGMVPELWARPLIESGAAVHLGGHTDVTLYWQQWKVSSLPLETVRSAILDAASYSLRIS</sequence>
<comment type="caution">
    <text evidence="7">The sequence shown here is derived from an EMBL/GenBank/DDBJ whole genome shotgun (WGS) entry which is preliminary data.</text>
</comment>
<dbReference type="Pfam" id="PF00126">
    <property type="entry name" value="HTH_1"/>
    <property type="match status" value="1"/>
</dbReference>
<dbReference type="Gene3D" id="3.40.190.290">
    <property type="match status" value="1"/>
</dbReference>
<proteinExistence type="inferred from homology"/>
<dbReference type="NCBIfam" id="NF002964">
    <property type="entry name" value="PRK03635.1"/>
    <property type="match status" value="1"/>
</dbReference>
<evidence type="ECO:0000256" key="5">
    <source>
        <dbReference type="ARBA" id="ARBA00023163"/>
    </source>
</evidence>
<dbReference type="RefSeq" id="WP_377466655.1">
    <property type="nucleotide sequence ID" value="NZ_JBHUOP010000003.1"/>
</dbReference>
<keyword evidence="8" id="KW-1185">Reference proteome</keyword>
<dbReference type="InterPro" id="IPR036390">
    <property type="entry name" value="WH_DNA-bd_sf"/>
</dbReference>
<keyword evidence="2" id="KW-0805">Transcription regulation</keyword>
<dbReference type="PANTHER" id="PTHR30579:SF2">
    <property type="entry name" value="HTH-TYPE TRANSCRIPTIONAL REGULATOR ARGP"/>
    <property type="match status" value="1"/>
</dbReference>
<accession>A0ABW5XFW2</accession>
<feature type="domain" description="HTH lysR-type" evidence="6">
    <location>
        <begin position="3"/>
        <end position="59"/>
    </location>
</feature>
<dbReference type="InterPro" id="IPR050176">
    <property type="entry name" value="LTTR"/>
</dbReference>
<comment type="similarity">
    <text evidence="1">Belongs to the LysR transcriptional regulatory family.</text>
</comment>
<dbReference type="NCBIfam" id="TIGR03298">
    <property type="entry name" value="argP"/>
    <property type="match status" value="1"/>
</dbReference>
<dbReference type="InterPro" id="IPR017685">
    <property type="entry name" value="ArgP"/>
</dbReference>
<dbReference type="PROSITE" id="PS50931">
    <property type="entry name" value="HTH_LYSR"/>
    <property type="match status" value="1"/>
</dbReference>
<evidence type="ECO:0000256" key="3">
    <source>
        <dbReference type="ARBA" id="ARBA00023125"/>
    </source>
</evidence>
<dbReference type="Gene3D" id="1.10.10.10">
    <property type="entry name" value="Winged helix-like DNA-binding domain superfamily/Winged helix DNA-binding domain"/>
    <property type="match status" value="1"/>
</dbReference>
<dbReference type="EMBL" id="JBHUOP010000003">
    <property type="protein sequence ID" value="MFD2840768.1"/>
    <property type="molecule type" value="Genomic_DNA"/>
</dbReference>
<keyword evidence="3" id="KW-0238">DNA-binding</keyword>
<evidence type="ECO:0000256" key="4">
    <source>
        <dbReference type="ARBA" id="ARBA00023159"/>
    </source>
</evidence>
<dbReference type="PANTHER" id="PTHR30579">
    <property type="entry name" value="TRANSCRIPTIONAL REGULATOR"/>
    <property type="match status" value="1"/>
</dbReference>
<protein>
    <submittedName>
        <fullName evidence="7">LysR family transcriptional regulator ArgP</fullName>
    </submittedName>
</protein>
<evidence type="ECO:0000256" key="1">
    <source>
        <dbReference type="ARBA" id="ARBA00009437"/>
    </source>
</evidence>
<evidence type="ECO:0000256" key="2">
    <source>
        <dbReference type="ARBA" id="ARBA00023015"/>
    </source>
</evidence>
<keyword evidence="4" id="KW-0010">Activator</keyword>
<evidence type="ECO:0000313" key="8">
    <source>
        <dbReference type="Proteomes" id="UP001597391"/>
    </source>
</evidence>
<keyword evidence="5" id="KW-0804">Transcription</keyword>
<organism evidence="7 8">
    <name type="scientific">Populibacterium corticicola</name>
    <dbReference type="NCBI Taxonomy" id="1812826"/>
    <lineage>
        <taxon>Bacteria</taxon>
        <taxon>Bacillati</taxon>
        <taxon>Actinomycetota</taxon>
        <taxon>Actinomycetes</taxon>
        <taxon>Micrococcales</taxon>
        <taxon>Jonesiaceae</taxon>
        <taxon>Populibacterium</taxon>
    </lineage>
</organism>
<dbReference type="SUPFAM" id="SSF53850">
    <property type="entry name" value="Periplasmic binding protein-like II"/>
    <property type="match status" value="1"/>
</dbReference>
<gene>
    <name evidence="7" type="ORF">ACFSYH_09310</name>
</gene>
<name>A0ABW5XFW2_9MICO</name>